<organism evidence="1 2">
    <name type="scientific">Infirmifilum uzonense</name>
    <dbReference type="NCBI Taxonomy" id="1550241"/>
    <lineage>
        <taxon>Archaea</taxon>
        <taxon>Thermoproteota</taxon>
        <taxon>Thermoprotei</taxon>
        <taxon>Thermofilales</taxon>
        <taxon>Thermofilaceae</taxon>
        <taxon>Infirmifilum</taxon>
    </lineage>
</organism>
<dbReference type="STRING" id="1550241.MA03_04965"/>
<evidence type="ECO:0000313" key="1">
    <source>
        <dbReference type="EMBL" id="AKG39377.1"/>
    </source>
</evidence>
<dbReference type="HOGENOM" id="CLU_846278_0_0_2"/>
<dbReference type="EMBL" id="CP009961">
    <property type="protein sequence ID" value="AKG39377.1"/>
    <property type="molecule type" value="Genomic_DNA"/>
</dbReference>
<dbReference type="KEGG" id="thf:MA03_04965"/>
<protein>
    <recommendedName>
        <fullName evidence="3">Fis family transcriptional regulator</fullName>
    </recommendedName>
</protein>
<evidence type="ECO:0000313" key="2">
    <source>
        <dbReference type="Proteomes" id="UP000067434"/>
    </source>
</evidence>
<dbReference type="SUPFAM" id="SSF64182">
    <property type="entry name" value="DHH phosphoesterases"/>
    <property type="match status" value="1"/>
</dbReference>
<dbReference type="Proteomes" id="UP000067434">
    <property type="component" value="Chromosome"/>
</dbReference>
<dbReference type="PANTHER" id="PTHR47618">
    <property type="entry name" value="BIFUNCTIONAL OLIGORIBONUCLEASE AND PAP PHOSPHATASE NRNA"/>
    <property type="match status" value="1"/>
</dbReference>
<name>A0A0F7FIU8_9CREN</name>
<dbReference type="AlphaFoldDB" id="A0A0F7FIU8"/>
<accession>A0A0F7FIU8</accession>
<dbReference type="InterPro" id="IPR051319">
    <property type="entry name" value="Oligoribo/pAp-PDE_c-di-AMP_PDE"/>
</dbReference>
<dbReference type="PANTHER" id="PTHR47618:SF1">
    <property type="entry name" value="BIFUNCTIONAL OLIGORIBONUCLEASE AND PAP PHOSPHATASE NRNA"/>
    <property type="match status" value="1"/>
</dbReference>
<proteinExistence type="predicted"/>
<dbReference type="InterPro" id="IPR038763">
    <property type="entry name" value="DHH_sf"/>
</dbReference>
<dbReference type="PATRIC" id="fig|1550241.5.peg.1047"/>
<dbReference type="Gene3D" id="3.10.310.30">
    <property type="match status" value="1"/>
</dbReference>
<reference evidence="1 2" key="1">
    <citation type="journal article" date="2015" name="Stand. Genomic Sci.">
        <title>Complete genome sequence of and proposal of Thermofilum uzonense sp. nov. a novel hyperthermophilic crenarchaeon and emended description of the genus Thermofilum.</title>
        <authorList>
            <person name="Toshchakov S.V."/>
            <person name="Korzhenkov A.A."/>
            <person name="Samarov N.I."/>
            <person name="Mazunin I.O."/>
            <person name="Mozhey O.I."/>
            <person name="Shmyr I.S."/>
            <person name="Derbikova K.S."/>
            <person name="Taranov E.A."/>
            <person name="Dominova I.N."/>
            <person name="Bonch-Osmolovskaya E.A."/>
            <person name="Patrushev M.V."/>
            <person name="Podosokorskaya O.A."/>
            <person name="Kublanov I.V."/>
        </authorList>
    </citation>
    <scope>NUCLEOTIDE SEQUENCE [LARGE SCALE GENOMIC DNA]</scope>
    <source>
        <strain evidence="1 2">1807-2</strain>
    </source>
</reference>
<keyword evidence="2" id="KW-1185">Reference proteome</keyword>
<evidence type="ECO:0008006" key="3">
    <source>
        <dbReference type="Google" id="ProtNLM"/>
    </source>
</evidence>
<gene>
    <name evidence="1" type="ORF">MA03_04965</name>
</gene>
<sequence length="309" mass="33829">MFLIIKAKLTKSELALVDEGDPDGIVSGALFKMRFPRGVVVTAYPPEIKSNYLIRAIRWDFVADLPCPGKARLRADHHLSNTPCAAVEFYDPNAPASALLALKALGLEENPTASKLVSLAVETDTAQITSQEAMDLEAAVKGADFKGKLHLIEVLAKKGVDALNDEKVKEYIERYRKNKSRTEEFAALLQPPPKEVIVFFKKDYKLSYRYLTILLEKSGADFTFILVPKGLFRYRVYAGAKPESGYNAASIVEPLGGGGHKFAAGATFRSISSAKALKKVLPLLKQALGRDSIDIIVVEDDGLKKTTLS</sequence>